<sequence>MSPALLTVDQAAQQLSLHPKTVLRHIRSGQLRATRIGKSYRITAEDLDVFTGTVRQPSAARPQLTTVVDIPGCGAARAADLVRALHARVTGREADDEPLRMETIYSPEHDVLKLIVIGGLAGSTALLVSLQRLLQDRSA</sequence>
<dbReference type="GO" id="GO:0003677">
    <property type="term" value="F:DNA binding"/>
    <property type="evidence" value="ECO:0007669"/>
    <property type="project" value="InterPro"/>
</dbReference>
<feature type="domain" description="Helix-turn-helix" evidence="1">
    <location>
        <begin position="5"/>
        <end position="50"/>
    </location>
</feature>
<proteinExistence type="predicted"/>
<dbReference type="InterPro" id="IPR041657">
    <property type="entry name" value="HTH_17"/>
</dbReference>
<protein>
    <submittedName>
        <fullName evidence="2">Excisionase</fullName>
    </submittedName>
</protein>
<evidence type="ECO:0000259" key="1">
    <source>
        <dbReference type="Pfam" id="PF12728"/>
    </source>
</evidence>
<gene>
    <name evidence="2" type="ORF">W7K_07705</name>
</gene>
<dbReference type="NCBIfam" id="TIGR01764">
    <property type="entry name" value="excise"/>
    <property type="match status" value="1"/>
</dbReference>
<reference evidence="2 3" key="1">
    <citation type="journal article" date="2012" name="J. Bacteriol.">
        <title>Genome sequence of a novel nicotine-degrading strain, Pseudomonas geniculata N1.</title>
        <authorList>
            <person name="Tang H."/>
            <person name="Yu H."/>
            <person name="Tai C."/>
            <person name="Huang K."/>
            <person name="Liu Y."/>
            <person name="Wang L."/>
            <person name="Yao Y."/>
            <person name="Wu G."/>
            <person name="Xu P."/>
        </authorList>
    </citation>
    <scope>NUCLEOTIDE SEQUENCE [LARGE SCALE GENOMIC DNA]</scope>
    <source>
        <strain evidence="2 3">N1</strain>
    </source>
</reference>
<dbReference type="OrthoDB" id="9805928at2"/>
<dbReference type="Pfam" id="PF12728">
    <property type="entry name" value="HTH_17"/>
    <property type="match status" value="1"/>
</dbReference>
<dbReference type="EMBL" id="AJLO02000016">
    <property type="protein sequence ID" value="KOE99710.1"/>
    <property type="molecule type" value="Genomic_DNA"/>
</dbReference>
<dbReference type="Proteomes" id="UP000036890">
    <property type="component" value="Unassembled WGS sequence"/>
</dbReference>
<dbReference type="SUPFAM" id="SSF46955">
    <property type="entry name" value="Putative DNA-binding domain"/>
    <property type="match status" value="1"/>
</dbReference>
<organism evidence="2 3">
    <name type="scientific">Stenotrophomonas geniculata N1</name>
    <dbReference type="NCBI Taxonomy" id="1167641"/>
    <lineage>
        <taxon>Bacteria</taxon>
        <taxon>Pseudomonadati</taxon>
        <taxon>Pseudomonadota</taxon>
        <taxon>Gammaproteobacteria</taxon>
        <taxon>Lysobacterales</taxon>
        <taxon>Lysobacteraceae</taxon>
        <taxon>Stenotrophomonas</taxon>
    </lineage>
</organism>
<comment type="caution">
    <text evidence="2">The sequence shown here is derived from an EMBL/GenBank/DDBJ whole genome shotgun (WGS) entry which is preliminary data.</text>
</comment>
<dbReference type="InterPro" id="IPR009061">
    <property type="entry name" value="DNA-bd_dom_put_sf"/>
</dbReference>
<accession>A0A0L8ABM7</accession>
<dbReference type="AlphaFoldDB" id="A0A0L8ABM7"/>
<name>A0A0L8ABM7_9GAMM</name>
<evidence type="ECO:0000313" key="2">
    <source>
        <dbReference type="EMBL" id="KOE99710.1"/>
    </source>
</evidence>
<evidence type="ECO:0000313" key="3">
    <source>
        <dbReference type="Proteomes" id="UP000036890"/>
    </source>
</evidence>
<dbReference type="RefSeq" id="WP_010484632.1">
    <property type="nucleotide sequence ID" value="NZ_AJLO02000016.1"/>
</dbReference>
<dbReference type="InterPro" id="IPR010093">
    <property type="entry name" value="SinI_DNA-bd"/>
</dbReference>